<evidence type="ECO:0000259" key="10">
    <source>
        <dbReference type="PROSITE" id="PS50093"/>
    </source>
</evidence>
<dbReference type="InterPro" id="IPR026444">
    <property type="entry name" value="Secre_tail"/>
</dbReference>
<dbReference type="InterPro" id="IPR024079">
    <property type="entry name" value="MetalloPept_cat_dom_sf"/>
</dbReference>
<evidence type="ECO:0000256" key="2">
    <source>
        <dbReference type="ARBA" id="ARBA00022670"/>
    </source>
</evidence>
<keyword evidence="7" id="KW-0482">Metalloprotease</keyword>
<dbReference type="SUPFAM" id="SSF49299">
    <property type="entry name" value="PKD domain"/>
    <property type="match status" value="1"/>
</dbReference>
<dbReference type="CDD" id="cd00146">
    <property type="entry name" value="PKD"/>
    <property type="match status" value="1"/>
</dbReference>
<feature type="signal peptide" evidence="9">
    <location>
        <begin position="1"/>
        <end position="20"/>
    </location>
</feature>
<dbReference type="RefSeq" id="WP_226182411.1">
    <property type="nucleotide sequence ID" value="NZ_JAJADQ010000001.1"/>
</dbReference>
<sequence>MLKHLLFLRFALLAAGIVGALATPGRAQTPAGSERAHFTPGQGFRCAFDSVQQAEFGRQPGAAARYQQFLQNAAQLSADPARLQALPDVTVPVVVHVIHTGGANNISDAQINDAMRILNEDFSKRNADTSNVIAAFQARYANVGFRFRLAKRDPSGNCTSGITRTYSTLTNIGDNQVKSLIVWDQSRYLNIWVCTSANGALAYATSPCWGGPNDGVVVKHDNLGSIGTSLGTSKALRSLTHEVGHYFGLPHTWSTALSGLPGLPAYCATDDGIADTPNTIGSLGGCNLAFSPCTDANGQPILANVQNYMDYSDCAAMFTTGQKTVMRASLQTSCRAQLTTPANLLATGTNDGFTGGPCAPVVAFEPSASKICEGGTITFNDYSYNEQPGDTRTYSWSFPGGSPATSTLRNPLVSYPVGGQYDVTLTVTSTPGGSTTRTRPQLVQVAGANTGLTAPMLESFENAGFPNNFAVPDLRNWASTSTSTAALAAWQRRANTPGGLLSSDGAACVSVRSNLLANNTVTWLTSPNINLGAFSTNSPLVLTFDRAYALRPTPVAETLQVQFSTNCGVTWTAGPTFSSAALNTMDTLRSNGFTPLQATDWKSLQIPLLPSVIGPNFLLRFQLTSQMGNPLYLDKVRIALASITSTATLAEHYGLRLFPNPATAETTVELLMPAPAAVEVRITDLLGREVLAPTSTRLAAGRQAVALPRAAQLAPGLYLVQVLTGEQTLSTKLVVR</sequence>
<feature type="domain" description="PKD" evidence="10">
    <location>
        <begin position="386"/>
        <end position="450"/>
    </location>
</feature>
<feature type="chain" id="PRO_5047252767" evidence="9">
    <location>
        <begin position="21"/>
        <end position="736"/>
    </location>
</feature>
<dbReference type="Pfam" id="PF18962">
    <property type="entry name" value="Por_Secre_tail"/>
    <property type="match status" value="1"/>
</dbReference>
<dbReference type="InterPro" id="IPR008754">
    <property type="entry name" value="Peptidase_M43"/>
</dbReference>
<dbReference type="SUPFAM" id="SSF55486">
    <property type="entry name" value="Metalloproteases ('zincins'), catalytic domain"/>
    <property type="match status" value="1"/>
</dbReference>
<evidence type="ECO:0000256" key="7">
    <source>
        <dbReference type="ARBA" id="ARBA00023049"/>
    </source>
</evidence>
<dbReference type="InterPro" id="IPR000601">
    <property type="entry name" value="PKD_dom"/>
</dbReference>
<keyword evidence="4 9" id="KW-0732">Signal</keyword>
<proteinExistence type="inferred from homology"/>
<comment type="similarity">
    <text evidence="1">Belongs to the peptidase M43B family.</text>
</comment>
<keyword evidence="6" id="KW-0862">Zinc</keyword>
<accession>A0ABS8ABQ0</accession>
<dbReference type="EMBL" id="JAJADQ010000001">
    <property type="protein sequence ID" value="MCB2376464.1"/>
    <property type="molecule type" value="Genomic_DNA"/>
</dbReference>
<keyword evidence="5" id="KW-0378">Hydrolase</keyword>
<keyword evidence="2" id="KW-0645">Protease</keyword>
<keyword evidence="3" id="KW-0479">Metal-binding</keyword>
<evidence type="ECO:0000256" key="3">
    <source>
        <dbReference type="ARBA" id="ARBA00022723"/>
    </source>
</evidence>
<dbReference type="Pfam" id="PF18911">
    <property type="entry name" value="PKD_4"/>
    <property type="match status" value="1"/>
</dbReference>
<dbReference type="SMART" id="SM00089">
    <property type="entry name" value="PKD"/>
    <property type="match status" value="1"/>
</dbReference>
<dbReference type="Pfam" id="PF05572">
    <property type="entry name" value="Peptidase_M43"/>
    <property type="match status" value="1"/>
</dbReference>
<evidence type="ECO:0000313" key="11">
    <source>
        <dbReference type="EMBL" id="MCB2376464.1"/>
    </source>
</evidence>
<evidence type="ECO:0000256" key="4">
    <source>
        <dbReference type="ARBA" id="ARBA00022729"/>
    </source>
</evidence>
<dbReference type="Gene3D" id="2.60.40.10">
    <property type="entry name" value="Immunoglobulins"/>
    <property type="match status" value="1"/>
</dbReference>
<dbReference type="NCBIfam" id="TIGR04183">
    <property type="entry name" value="Por_Secre_tail"/>
    <property type="match status" value="1"/>
</dbReference>
<dbReference type="Gene3D" id="2.60.120.260">
    <property type="entry name" value="Galactose-binding domain-like"/>
    <property type="match status" value="1"/>
</dbReference>
<name>A0ABS8ABQ0_9BACT</name>
<dbReference type="InterPro" id="IPR035986">
    <property type="entry name" value="PKD_dom_sf"/>
</dbReference>
<evidence type="ECO:0000256" key="5">
    <source>
        <dbReference type="ARBA" id="ARBA00022801"/>
    </source>
</evidence>
<protein>
    <submittedName>
        <fullName evidence="11">T9SS type A sorting domain-containing protein</fullName>
    </submittedName>
</protein>
<evidence type="ECO:0000256" key="9">
    <source>
        <dbReference type="SAM" id="SignalP"/>
    </source>
</evidence>
<comment type="caution">
    <text evidence="11">The sequence shown here is derived from an EMBL/GenBank/DDBJ whole genome shotgun (WGS) entry which is preliminary data.</text>
</comment>
<dbReference type="PANTHER" id="PTHR47466:SF1">
    <property type="entry name" value="METALLOPROTEASE MEP1 (AFU_ORTHOLOGUE AFUA_1G07730)-RELATED"/>
    <property type="match status" value="1"/>
</dbReference>
<evidence type="ECO:0000256" key="1">
    <source>
        <dbReference type="ARBA" id="ARBA00008721"/>
    </source>
</evidence>
<dbReference type="InterPro" id="IPR022409">
    <property type="entry name" value="PKD/Chitinase_dom"/>
</dbReference>
<evidence type="ECO:0000256" key="6">
    <source>
        <dbReference type="ARBA" id="ARBA00022833"/>
    </source>
</evidence>
<gene>
    <name evidence="11" type="ORF">LGH70_02655</name>
</gene>
<dbReference type="PANTHER" id="PTHR47466">
    <property type="match status" value="1"/>
</dbReference>
<keyword evidence="8" id="KW-1015">Disulfide bond</keyword>
<reference evidence="11" key="1">
    <citation type="submission" date="2021-10" db="EMBL/GenBank/DDBJ databases">
        <authorList>
            <person name="Dean J.D."/>
            <person name="Kim M.K."/>
            <person name="Newey C.N."/>
            <person name="Stoker T.S."/>
            <person name="Thompson D.W."/>
            <person name="Grose J.H."/>
        </authorList>
    </citation>
    <scope>NUCLEOTIDE SEQUENCE</scope>
    <source>
        <strain evidence="11">BT635</strain>
    </source>
</reference>
<dbReference type="Gene3D" id="3.40.390.10">
    <property type="entry name" value="Collagenase (Catalytic Domain)"/>
    <property type="match status" value="1"/>
</dbReference>
<dbReference type="InterPro" id="IPR013783">
    <property type="entry name" value="Ig-like_fold"/>
</dbReference>
<evidence type="ECO:0000313" key="12">
    <source>
        <dbReference type="Proteomes" id="UP001165297"/>
    </source>
</evidence>
<dbReference type="Proteomes" id="UP001165297">
    <property type="component" value="Unassembled WGS sequence"/>
</dbReference>
<organism evidence="11 12">
    <name type="scientific">Hymenobacter nitidus</name>
    <dbReference type="NCBI Taxonomy" id="2880929"/>
    <lineage>
        <taxon>Bacteria</taxon>
        <taxon>Pseudomonadati</taxon>
        <taxon>Bacteroidota</taxon>
        <taxon>Cytophagia</taxon>
        <taxon>Cytophagales</taxon>
        <taxon>Hymenobacteraceae</taxon>
        <taxon>Hymenobacter</taxon>
    </lineage>
</organism>
<dbReference type="PROSITE" id="PS50093">
    <property type="entry name" value="PKD"/>
    <property type="match status" value="1"/>
</dbReference>
<evidence type="ECO:0000256" key="8">
    <source>
        <dbReference type="ARBA" id="ARBA00023157"/>
    </source>
</evidence>
<keyword evidence="12" id="KW-1185">Reference proteome</keyword>